<keyword evidence="2 7" id="KW-0813">Transport</keyword>
<evidence type="ECO:0000256" key="2">
    <source>
        <dbReference type="ARBA" id="ARBA00022448"/>
    </source>
</evidence>
<dbReference type="InterPro" id="IPR051393">
    <property type="entry name" value="ABC_transporter_permease"/>
</dbReference>
<dbReference type="PANTHER" id="PTHR30193:SF37">
    <property type="entry name" value="INNER MEMBRANE ABC TRANSPORTER PERMEASE PROTEIN YCJO"/>
    <property type="match status" value="1"/>
</dbReference>
<keyword evidence="3" id="KW-1003">Cell membrane</keyword>
<comment type="caution">
    <text evidence="10">The sequence shown here is derived from an EMBL/GenBank/DDBJ whole genome shotgun (WGS) entry which is preliminary data.</text>
</comment>
<protein>
    <submittedName>
        <fullName evidence="10">Sugar ABC transporter permease</fullName>
    </submittedName>
</protein>
<dbReference type="InterPro" id="IPR035906">
    <property type="entry name" value="MetI-like_sf"/>
</dbReference>
<evidence type="ECO:0000256" key="1">
    <source>
        <dbReference type="ARBA" id="ARBA00004651"/>
    </source>
</evidence>
<reference evidence="10 11" key="1">
    <citation type="submission" date="2020-06" db="EMBL/GenBank/DDBJ databases">
        <title>Actinomadura xiongansis sp. nov., isolated from soil of Baiyangdian.</title>
        <authorList>
            <person name="Zhang X."/>
        </authorList>
    </citation>
    <scope>NUCLEOTIDE SEQUENCE [LARGE SCALE GENOMIC DNA]</scope>
    <source>
        <strain evidence="10 11">HBUM206468</strain>
    </source>
</reference>
<feature type="transmembrane region" description="Helical" evidence="7">
    <location>
        <begin position="236"/>
        <end position="257"/>
    </location>
</feature>
<evidence type="ECO:0000256" key="8">
    <source>
        <dbReference type="SAM" id="MobiDB-lite"/>
    </source>
</evidence>
<keyword evidence="11" id="KW-1185">Reference proteome</keyword>
<dbReference type="PANTHER" id="PTHR30193">
    <property type="entry name" value="ABC TRANSPORTER PERMEASE PROTEIN"/>
    <property type="match status" value="1"/>
</dbReference>
<feature type="transmembrane region" description="Helical" evidence="7">
    <location>
        <begin position="101"/>
        <end position="122"/>
    </location>
</feature>
<evidence type="ECO:0000256" key="6">
    <source>
        <dbReference type="ARBA" id="ARBA00023136"/>
    </source>
</evidence>
<evidence type="ECO:0000256" key="4">
    <source>
        <dbReference type="ARBA" id="ARBA00022692"/>
    </source>
</evidence>
<dbReference type="CDD" id="cd06261">
    <property type="entry name" value="TM_PBP2"/>
    <property type="match status" value="1"/>
</dbReference>
<accession>A0ABR7M1H5</accession>
<proteinExistence type="inferred from homology"/>
<evidence type="ECO:0000313" key="11">
    <source>
        <dbReference type="Proteomes" id="UP000805614"/>
    </source>
</evidence>
<keyword evidence="5 7" id="KW-1133">Transmembrane helix</keyword>
<dbReference type="PROSITE" id="PS50928">
    <property type="entry name" value="ABC_TM1"/>
    <property type="match status" value="1"/>
</dbReference>
<comment type="similarity">
    <text evidence="7">Belongs to the binding-protein-dependent transport system permease family.</text>
</comment>
<feature type="region of interest" description="Disordered" evidence="8">
    <location>
        <begin position="1"/>
        <end position="25"/>
    </location>
</feature>
<keyword evidence="4 7" id="KW-0812">Transmembrane</keyword>
<dbReference type="Proteomes" id="UP000805614">
    <property type="component" value="Unassembled WGS sequence"/>
</dbReference>
<comment type="subcellular location">
    <subcellularLocation>
        <location evidence="1 7">Cell membrane</location>
        <topology evidence="1 7">Multi-pass membrane protein</topology>
    </subcellularLocation>
</comment>
<dbReference type="Gene3D" id="1.10.3720.10">
    <property type="entry name" value="MetI-like"/>
    <property type="match status" value="1"/>
</dbReference>
<evidence type="ECO:0000256" key="5">
    <source>
        <dbReference type="ARBA" id="ARBA00022989"/>
    </source>
</evidence>
<name>A0ABR7M1H5_9ACTN</name>
<feature type="transmembrane region" description="Helical" evidence="7">
    <location>
        <begin position="292"/>
        <end position="316"/>
    </location>
</feature>
<sequence>MSVDLRPAPAAGRRATGPAGDRRSPFRSRLSRLDVKFSPYLFISPFYVVFLVFGAFPLGYTVWVSLHDWELASGLRDFVGLQNYRELLVDADFWNSVVNTIGIFVISTVPQLLIALFVANLLNRRLRGSTLFRIGIILPLVTSTAAVAIVFTQLFAADYGMVNWLLGLVGIDDIAWQADRGWSWIAIASMVDWRWTGYNALIYLAAMQAIPKDLYEAAAIDGASRLRQFWSITIPMLRPTIIFTVIISTIGGLQLFTEPVLFGGGRMEGGPVHQYQTVSMYMFDNAFRNDDYGYGAAVAWMLFVLIIVFSLLNFLFIRRTGGTK</sequence>
<feature type="domain" description="ABC transmembrane type-1" evidence="9">
    <location>
        <begin position="97"/>
        <end position="313"/>
    </location>
</feature>
<dbReference type="InterPro" id="IPR000515">
    <property type="entry name" value="MetI-like"/>
</dbReference>
<evidence type="ECO:0000259" key="9">
    <source>
        <dbReference type="PROSITE" id="PS50928"/>
    </source>
</evidence>
<evidence type="ECO:0000313" key="10">
    <source>
        <dbReference type="EMBL" id="MBC6470978.1"/>
    </source>
</evidence>
<evidence type="ECO:0000256" key="7">
    <source>
        <dbReference type="RuleBase" id="RU363032"/>
    </source>
</evidence>
<evidence type="ECO:0000256" key="3">
    <source>
        <dbReference type="ARBA" id="ARBA00022475"/>
    </source>
</evidence>
<feature type="transmembrane region" description="Helical" evidence="7">
    <location>
        <begin position="134"/>
        <end position="156"/>
    </location>
</feature>
<organism evidence="10 11">
    <name type="scientific">Actinomadura alba</name>
    <dbReference type="NCBI Taxonomy" id="406431"/>
    <lineage>
        <taxon>Bacteria</taxon>
        <taxon>Bacillati</taxon>
        <taxon>Actinomycetota</taxon>
        <taxon>Actinomycetes</taxon>
        <taxon>Streptosporangiales</taxon>
        <taxon>Thermomonosporaceae</taxon>
        <taxon>Actinomadura</taxon>
    </lineage>
</organism>
<feature type="transmembrane region" description="Helical" evidence="7">
    <location>
        <begin position="37"/>
        <end position="60"/>
    </location>
</feature>
<dbReference type="Pfam" id="PF00528">
    <property type="entry name" value="BPD_transp_1"/>
    <property type="match status" value="1"/>
</dbReference>
<dbReference type="EMBL" id="JABVEC010000053">
    <property type="protein sequence ID" value="MBC6470978.1"/>
    <property type="molecule type" value="Genomic_DNA"/>
</dbReference>
<dbReference type="RefSeq" id="WP_187248018.1">
    <property type="nucleotide sequence ID" value="NZ_BAAAOK010000017.1"/>
</dbReference>
<feature type="compositionally biased region" description="Low complexity" evidence="8">
    <location>
        <begin position="1"/>
        <end position="19"/>
    </location>
</feature>
<dbReference type="SUPFAM" id="SSF161098">
    <property type="entry name" value="MetI-like"/>
    <property type="match status" value="1"/>
</dbReference>
<gene>
    <name evidence="10" type="ORF">HKK74_36630</name>
</gene>
<keyword evidence="6 7" id="KW-0472">Membrane</keyword>